<comment type="caution">
    <text evidence="1">The sequence shown here is derived from an EMBL/GenBank/DDBJ whole genome shotgun (WGS) entry which is preliminary data.</text>
</comment>
<gene>
    <name evidence="1" type="ORF">BJZ21_003593</name>
</gene>
<keyword evidence="2" id="KW-1185">Reference proteome</keyword>
<evidence type="ECO:0000313" key="1">
    <source>
        <dbReference type="EMBL" id="NYD43510.1"/>
    </source>
</evidence>
<accession>A0A7Y9JC06</accession>
<dbReference type="AlphaFoldDB" id="A0A7Y9JC06"/>
<dbReference type="EMBL" id="JACCBG010000001">
    <property type="protein sequence ID" value="NYD43510.1"/>
    <property type="molecule type" value="Genomic_DNA"/>
</dbReference>
<protein>
    <submittedName>
        <fullName evidence="1">Uncharacterized protein</fullName>
    </submittedName>
</protein>
<evidence type="ECO:0000313" key="2">
    <source>
        <dbReference type="Proteomes" id="UP000535511"/>
    </source>
</evidence>
<name>A0A7Y9JC06_9ACTN</name>
<dbReference type="Proteomes" id="UP000535511">
    <property type="component" value="Unassembled WGS sequence"/>
</dbReference>
<reference evidence="1 2" key="1">
    <citation type="submission" date="2020-07" db="EMBL/GenBank/DDBJ databases">
        <title>Sequencing the genomes of 1000 actinobacteria strains.</title>
        <authorList>
            <person name="Klenk H.-P."/>
        </authorList>
    </citation>
    <scope>NUCLEOTIDE SEQUENCE [LARGE SCALE GENOMIC DNA]</scope>
    <source>
        <strain evidence="1 2">DSM 21350</strain>
    </source>
</reference>
<organism evidence="1 2">
    <name type="scientific">Nocardioides panaciterrulae</name>
    <dbReference type="NCBI Taxonomy" id="661492"/>
    <lineage>
        <taxon>Bacteria</taxon>
        <taxon>Bacillati</taxon>
        <taxon>Actinomycetota</taxon>
        <taxon>Actinomycetes</taxon>
        <taxon>Propionibacteriales</taxon>
        <taxon>Nocardioidaceae</taxon>
        <taxon>Nocardioides</taxon>
    </lineage>
</organism>
<proteinExistence type="predicted"/>
<sequence length="45" mass="4976">MSDLLRRSLPTVDAPDASALARFYGGWSTADDAQPWHRQMGALRS</sequence>